<accession>A0A8S3IRJ6</accession>
<sequence length="98" mass="11425">MDVDAEQTVAELNVTSASNLNPMNTELERHDYSPIQPYWFYSKKNQGRITWIPFSLADVRRLDDAYAQNRAVIATNGNRYDVNLVERTRTPVYWTDEP</sequence>
<reference evidence="2" key="1">
    <citation type="submission" date="2021-02" db="EMBL/GenBank/DDBJ databases">
        <authorList>
            <person name="Nowell W R."/>
        </authorList>
    </citation>
    <scope>NUCLEOTIDE SEQUENCE</scope>
</reference>
<dbReference type="AlphaFoldDB" id="A0A8S3IRJ6"/>
<dbReference type="InterPro" id="IPR037197">
    <property type="entry name" value="WWE_dom_sf"/>
</dbReference>
<evidence type="ECO:0000313" key="3">
    <source>
        <dbReference type="Proteomes" id="UP000681720"/>
    </source>
</evidence>
<dbReference type="Pfam" id="PF02825">
    <property type="entry name" value="WWE"/>
    <property type="match status" value="1"/>
</dbReference>
<organism evidence="2 3">
    <name type="scientific">Rotaria magnacalcarata</name>
    <dbReference type="NCBI Taxonomy" id="392030"/>
    <lineage>
        <taxon>Eukaryota</taxon>
        <taxon>Metazoa</taxon>
        <taxon>Spiralia</taxon>
        <taxon>Gnathifera</taxon>
        <taxon>Rotifera</taxon>
        <taxon>Eurotatoria</taxon>
        <taxon>Bdelloidea</taxon>
        <taxon>Philodinida</taxon>
        <taxon>Philodinidae</taxon>
        <taxon>Rotaria</taxon>
    </lineage>
</organism>
<proteinExistence type="predicted"/>
<dbReference type="SUPFAM" id="SSF117839">
    <property type="entry name" value="WWE domain"/>
    <property type="match status" value="1"/>
</dbReference>
<dbReference type="Proteomes" id="UP000681720">
    <property type="component" value="Unassembled WGS sequence"/>
</dbReference>
<evidence type="ECO:0000259" key="1">
    <source>
        <dbReference type="Pfam" id="PF02825"/>
    </source>
</evidence>
<name>A0A8S3IRJ6_9BILA</name>
<dbReference type="EMBL" id="CAJOBJ010348157">
    <property type="protein sequence ID" value="CAF5204459.1"/>
    <property type="molecule type" value="Genomic_DNA"/>
</dbReference>
<gene>
    <name evidence="2" type="ORF">GIL414_LOCUS77666</name>
</gene>
<dbReference type="InterPro" id="IPR004170">
    <property type="entry name" value="WWE_dom"/>
</dbReference>
<feature type="non-terminal residue" evidence="2">
    <location>
        <position position="1"/>
    </location>
</feature>
<protein>
    <recommendedName>
        <fullName evidence="1">WWE domain-containing protein</fullName>
    </recommendedName>
</protein>
<feature type="domain" description="WWE" evidence="1">
    <location>
        <begin position="38"/>
        <end position="92"/>
    </location>
</feature>
<evidence type="ECO:0000313" key="2">
    <source>
        <dbReference type="EMBL" id="CAF5204459.1"/>
    </source>
</evidence>
<comment type="caution">
    <text evidence="2">The sequence shown here is derived from an EMBL/GenBank/DDBJ whole genome shotgun (WGS) entry which is preliminary data.</text>
</comment>